<evidence type="ECO:0000256" key="1">
    <source>
        <dbReference type="ARBA" id="ARBA00022795"/>
    </source>
</evidence>
<reference evidence="2 3" key="1">
    <citation type="submission" date="2016-10" db="EMBL/GenBank/DDBJ databases">
        <authorList>
            <person name="de Groot N.N."/>
        </authorList>
    </citation>
    <scope>NUCLEOTIDE SEQUENCE [LARGE SCALE GENOMIC DNA]</scope>
    <source>
        <strain evidence="2 3">APO</strain>
    </source>
</reference>
<keyword evidence="3" id="KW-1185">Reference proteome</keyword>
<dbReference type="InterPro" id="IPR036679">
    <property type="entry name" value="FlgN-like_sf"/>
</dbReference>
<name>A0A1H3LCF4_9FIRM</name>
<dbReference type="RefSeq" id="WP_093311825.1">
    <property type="nucleotide sequence ID" value="NZ_FNPV01000003.1"/>
</dbReference>
<organism evidence="2 3">
    <name type="scientific">Tindallia californiensis</name>
    <dbReference type="NCBI Taxonomy" id="159292"/>
    <lineage>
        <taxon>Bacteria</taxon>
        <taxon>Bacillati</taxon>
        <taxon>Bacillota</taxon>
        <taxon>Clostridia</taxon>
        <taxon>Peptostreptococcales</taxon>
        <taxon>Tindalliaceae</taxon>
        <taxon>Tindallia</taxon>
    </lineage>
</organism>
<dbReference type="STRING" id="159292.SAMN05192546_103159"/>
<evidence type="ECO:0000313" key="3">
    <source>
        <dbReference type="Proteomes" id="UP000199230"/>
    </source>
</evidence>
<sequence length="164" mass="19084">MSKAIIQLKEALRQEQQIYQGVLELADQKTLMVVRNKVKELEKLTLKEQQFIREISRFEQIRQSLLGHFAKEKELAEVPQNLSALLSFLPENEVEEIESLRQQLVVTIQEISEKNRLNETLINQSLDFIQVNLEALTQLETGNPYGEKADAKNKQTRQIFDAKY</sequence>
<dbReference type="OrthoDB" id="1680765at2"/>
<dbReference type="Pfam" id="PF05130">
    <property type="entry name" value="FlgN"/>
    <property type="match status" value="1"/>
</dbReference>
<dbReference type="AlphaFoldDB" id="A0A1H3LCF4"/>
<dbReference type="Proteomes" id="UP000199230">
    <property type="component" value="Unassembled WGS sequence"/>
</dbReference>
<proteinExistence type="predicted"/>
<accession>A0A1H3LCF4</accession>
<keyword evidence="1" id="KW-1005">Bacterial flagellum biogenesis</keyword>
<gene>
    <name evidence="2" type="ORF">SAMN05192546_103159</name>
</gene>
<dbReference type="Gene3D" id="1.20.58.300">
    <property type="entry name" value="FlgN-like"/>
    <property type="match status" value="1"/>
</dbReference>
<dbReference type="EMBL" id="FNPV01000003">
    <property type="protein sequence ID" value="SDY62071.1"/>
    <property type="molecule type" value="Genomic_DNA"/>
</dbReference>
<evidence type="ECO:0000313" key="2">
    <source>
        <dbReference type="EMBL" id="SDY62071.1"/>
    </source>
</evidence>
<protein>
    <submittedName>
        <fullName evidence="2">FlgN protein</fullName>
    </submittedName>
</protein>
<dbReference type="GO" id="GO:0044780">
    <property type="term" value="P:bacterial-type flagellum assembly"/>
    <property type="evidence" value="ECO:0007669"/>
    <property type="project" value="InterPro"/>
</dbReference>
<dbReference type="SUPFAM" id="SSF140566">
    <property type="entry name" value="FlgN-like"/>
    <property type="match status" value="1"/>
</dbReference>
<dbReference type="InterPro" id="IPR007809">
    <property type="entry name" value="FlgN-like"/>
</dbReference>